<dbReference type="GO" id="GO:0045505">
    <property type="term" value="F:dynein intermediate chain binding"/>
    <property type="evidence" value="ECO:0007669"/>
    <property type="project" value="InterPro"/>
</dbReference>
<keyword evidence="9" id="KW-0505">Motor protein</keyword>
<dbReference type="InterPro" id="IPR054354">
    <property type="entry name" value="DYNC2H1-like_lid"/>
</dbReference>
<evidence type="ECO:0000259" key="13">
    <source>
        <dbReference type="Pfam" id="PF12774"/>
    </source>
</evidence>
<keyword evidence="3" id="KW-0963">Cytoplasm</keyword>
<evidence type="ECO:0000256" key="4">
    <source>
        <dbReference type="ARBA" id="ARBA00022701"/>
    </source>
</evidence>
<dbReference type="Pfam" id="PF08385">
    <property type="entry name" value="DHC_N1"/>
    <property type="match status" value="1"/>
</dbReference>
<feature type="domain" description="Dynein heavy chain tail" evidence="11">
    <location>
        <begin position="61"/>
        <end position="295"/>
    </location>
</feature>
<keyword evidence="15" id="KW-1185">Reference proteome</keyword>
<evidence type="ECO:0000256" key="10">
    <source>
        <dbReference type="ARBA" id="ARBA00023212"/>
    </source>
</evidence>
<dbReference type="Pfam" id="PF22597">
    <property type="entry name" value="DYN_lid"/>
    <property type="match status" value="1"/>
</dbReference>
<reference evidence="16" key="1">
    <citation type="submission" date="2022-11" db="UniProtKB">
        <authorList>
            <consortium name="WormBaseParasite"/>
        </authorList>
    </citation>
    <scope>IDENTIFICATION</scope>
</reference>
<evidence type="ECO:0000256" key="8">
    <source>
        <dbReference type="ARBA" id="ARBA00023054"/>
    </source>
</evidence>
<dbReference type="WBParaSite" id="scaffold2588_cov146.g5100">
    <property type="protein sequence ID" value="scaffold2588_cov146.g5100"/>
    <property type="gene ID" value="scaffold2588_cov146.g5100"/>
</dbReference>
<evidence type="ECO:0000259" key="11">
    <source>
        <dbReference type="Pfam" id="PF08385"/>
    </source>
</evidence>
<comment type="similarity">
    <text evidence="2">Belongs to the dynein heavy chain family.</text>
</comment>
<dbReference type="PANTHER" id="PTHR45703:SF22">
    <property type="entry name" value="DYNEIN CYTOPLASMIC 2 HEAVY CHAIN 1"/>
    <property type="match status" value="1"/>
</dbReference>
<dbReference type="InterPro" id="IPR027417">
    <property type="entry name" value="P-loop_NTPase"/>
</dbReference>
<dbReference type="InterPro" id="IPR035699">
    <property type="entry name" value="AAA_6"/>
</dbReference>
<comment type="subcellular location">
    <subcellularLocation>
        <location evidence="1">Cytoplasm</location>
        <location evidence="1">Cytoskeleton</location>
    </subcellularLocation>
</comment>
<dbReference type="Gene3D" id="3.40.50.300">
    <property type="entry name" value="P-loop containing nucleotide triphosphate hydrolases"/>
    <property type="match status" value="3"/>
</dbReference>
<dbReference type="Gene3D" id="1.20.920.30">
    <property type="match status" value="1"/>
</dbReference>
<dbReference type="InterPro" id="IPR042228">
    <property type="entry name" value="Dynein_linker_3"/>
</dbReference>
<evidence type="ECO:0000256" key="9">
    <source>
        <dbReference type="ARBA" id="ARBA00023175"/>
    </source>
</evidence>
<dbReference type="FunFam" id="3.40.50.300:FF:000071">
    <property type="entry name" value="Cytoplasmic dynein heavy chain 1"/>
    <property type="match status" value="1"/>
</dbReference>
<feature type="domain" description="Dynein 2 heavy chain 1 cytoplasmic ATPase lid" evidence="14">
    <location>
        <begin position="1989"/>
        <end position="2069"/>
    </location>
</feature>
<dbReference type="Proteomes" id="UP000887561">
    <property type="component" value="Unplaced"/>
</dbReference>
<dbReference type="Gene3D" id="1.10.8.710">
    <property type="match status" value="1"/>
</dbReference>
<feature type="domain" description="Dynein heavy chain hydrolytic ATP-binding dynein motor region" evidence="13">
    <location>
        <begin position="1283"/>
        <end position="1641"/>
    </location>
</feature>
<dbReference type="Gene3D" id="1.20.58.1120">
    <property type="match status" value="1"/>
</dbReference>
<proteinExistence type="inferred from homology"/>
<dbReference type="FunFam" id="3.20.180.20:FF:000002">
    <property type="entry name" value="Cytoplasmic dynein heavy chain 1"/>
    <property type="match status" value="1"/>
</dbReference>
<dbReference type="GO" id="GO:0030286">
    <property type="term" value="C:dynein complex"/>
    <property type="evidence" value="ECO:0007669"/>
    <property type="project" value="UniProtKB-KW"/>
</dbReference>
<evidence type="ECO:0000256" key="1">
    <source>
        <dbReference type="ARBA" id="ARBA00004245"/>
    </source>
</evidence>
<evidence type="ECO:0000256" key="7">
    <source>
        <dbReference type="ARBA" id="ARBA00023017"/>
    </source>
</evidence>
<keyword evidence="7" id="KW-0243">Dynein</keyword>
<protein>
    <submittedName>
        <fullName evidence="16">Cytoplasmic dynein 2 heavy chain 1</fullName>
    </submittedName>
</protein>
<dbReference type="Gene3D" id="3.20.180.20">
    <property type="entry name" value="Dynein heavy chain, N-terminal domain 2"/>
    <property type="match status" value="1"/>
</dbReference>
<keyword evidence="10" id="KW-0206">Cytoskeleton</keyword>
<dbReference type="InterPro" id="IPR026983">
    <property type="entry name" value="DHC"/>
</dbReference>
<dbReference type="Pfam" id="PF08393">
    <property type="entry name" value="DHC_N2"/>
    <property type="match status" value="1"/>
</dbReference>
<organism evidence="15 16">
    <name type="scientific">Meloidogyne javanica</name>
    <name type="common">Root-knot nematode worm</name>
    <dbReference type="NCBI Taxonomy" id="6303"/>
    <lineage>
        <taxon>Eukaryota</taxon>
        <taxon>Metazoa</taxon>
        <taxon>Ecdysozoa</taxon>
        <taxon>Nematoda</taxon>
        <taxon>Chromadorea</taxon>
        <taxon>Rhabditida</taxon>
        <taxon>Tylenchina</taxon>
        <taxon>Tylenchomorpha</taxon>
        <taxon>Tylenchoidea</taxon>
        <taxon>Meloidogynidae</taxon>
        <taxon>Meloidogyninae</taxon>
        <taxon>Meloidogyne</taxon>
        <taxon>Meloidogyne incognita group</taxon>
    </lineage>
</organism>
<evidence type="ECO:0000256" key="2">
    <source>
        <dbReference type="ARBA" id="ARBA00008887"/>
    </source>
</evidence>
<evidence type="ECO:0000256" key="5">
    <source>
        <dbReference type="ARBA" id="ARBA00022741"/>
    </source>
</evidence>
<keyword evidence="6" id="KW-0067">ATP-binding</keyword>
<dbReference type="InterPro" id="IPR013594">
    <property type="entry name" value="Dynein_heavy_tail"/>
</dbReference>
<name>A0A915M3J3_MELJA</name>
<evidence type="ECO:0000313" key="15">
    <source>
        <dbReference type="Proteomes" id="UP000887561"/>
    </source>
</evidence>
<keyword evidence="8" id="KW-0175">Coiled coil</keyword>
<dbReference type="Pfam" id="PF12774">
    <property type="entry name" value="AAA_6"/>
    <property type="match status" value="1"/>
</dbReference>
<dbReference type="SUPFAM" id="SSF52540">
    <property type="entry name" value="P-loop containing nucleoside triphosphate hydrolases"/>
    <property type="match status" value="3"/>
</dbReference>
<dbReference type="InterPro" id="IPR043157">
    <property type="entry name" value="Dynein_AAA1S"/>
</dbReference>
<dbReference type="Pfam" id="PF12775">
    <property type="entry name" value="AAA_7"/>
    <property type="match status" value="1"/>
</dbReference>
<accession>A0A915M3J3</accession>
<feature type="domain" description="Dynein heavy chain linker" evidence="12">
    <location>
        <begin position="755"/>
        <end position="1157"/>
    </location>
</feature>
<dbReference type="PANTHER" id="PTHR45703">
    <property type="entry name" value="DYNEIN HEAVY CHAIN"/>
    <property type="match status" value="1"/>
</dbReference>
<keyword evidence="5" id="KW-0547">Nucleotide-binding</keyword>
<dbReference type="GO" id="GO:0007018">
    <property type="term" value="P:microtubule-based movement"/>
    <property type="evidence" value="ECO:0007669"/>
    <property type="project" value="InterPro"/>
</dbReference>
<dbReference type="InterPro" id="IPR042222">
    <property type="entry name" value="Dynein_2_N"/>
</dbReference>
<evidence type="ECO:0000259" key="12">
    <source>
        <dbReference type="Pfam" id="PF08393"/>
    </source>
</evidence>
<sequence>MASANPFEFGPHTEQQWKSRLTATERALGPYIELLLPELRERILESGGNGGAMGDERELIIDELHRFRHFLARKPVKDKLQAERQALFARLYDEINSQQRNFERLLSASNLPTGRFLTEIAAKIYALRAQRSQVDKLQKAGVAFFEDLPNYERFEQTLKELSEMLIAAEQEQFDAWCRDMIAHIVDGGGNDGDSISLQTTGRLMVLERARGILTVSFSDRLARLLREVSQLQSMGFKVPVKILACVQQGERFYEYGVLLKQVAHFYNTIEKQMLPCQQAMLLDEALAFEQLVVPSSKAGGDRKQRTAVNLTWESPEKLKGYIERLREAALQLTSHNRRLRKAHTEIIQHILELGETDLLRDEEKWNGIMLTIRQKFLEEQNFVAVKANMQPWANHLNKQLYKGQMPVLHAQLIFRDQRLQLRPPLEELRQNFYGALRKLLGIPLRMRGVQNTENESNLFASIVSSESRRFHSLYERSEQIFSRLKQIDREFDEWTALAQVNLEELLEQHLKEAEDWERQFRVIHLKQRELDRIPMEICIECIHVSTNGVRLLANDLLRRMHDALCWTLKHSIRTELSVLDQQLTQGIEQLSALPQSMEEVSEACTAQLTLAKSVSSFRTKVNIAEEKDQVLRSLFGSEQGLADTVKQTREQFANFLNLLETHELMMRDQVKAMKGNVGASIKTLGEELEKLHSLWNQFKPRSEIFTSQDDRMALIRAVEFIREKRQEFDKIFVKIEKVKVECEQFEIEQPEWPLLNELKIDLENYESNYLLYEDFSNALQPISDQEWILFRSKTYIFDEFLQQWLEKLKAIQTSNVSVRLQKDIEQMREFSINLKFCRGDIFSADHWLEMFRLLGLPRGTSLEKLTFGNLLNSQQKLIANLEKLKELNARAHGEVSIREAIQELEMWAAQAEFSLTDYKHASGASLKIVKEWKPILNQVRDNQALISSLRNSSYYAQFAEQIGIWERKISDLELFLHHLSEIQRKWVYLEPIFGRGSLPSEAARFNRIDAEFRIIINDISRDSRIISLCSGNSTALGRILEQLVDQLNRCQRALNDFLEEKRGAFPRFYFLGDDDLLEIVGQSTNPTVIQSHLKKLFQGINRVAFDTQLQNIRAMISAEGETVQLIKPVQIVPKVEIWLEALSEEMRNTLQKLVVDCLHERSLDPSRYPSQVLCLSEQIRFCSDVEKCLSNVGGNPIENLTAYRRQLIKQLEQLSGSPTDDPLGQLKLKALVLDLIHHISILDQLVVAENNQSVICWTWRRQLRFYLVSGLVIVRHADHEFNYSYEYQGNAQKLVNTPLTDKCYLTLTHALAMGLGGNPYGPAGTGKTESVKALAGLLGRQVLVFNCDEGIDVNAISRIFVGLVQCGAWGCFDEFNRLTKGVLSAVSSQVQIIQEAVRVRASNCQIGDHSSVPVNGNSAIFVTLNPAGKGYGGRQRLPDNLKQLFRPVAMSVPDNELIAETLLFSEGYTQVYIYYVTPTFKNSQAKSLAKKLVTTFSLASAMLSTQQHYDWGLRALKTVLKGCADSIAKRRQDIKSQQKQQQKLTVEEERELIVQNLHLNTMSKLTFEDAQRFRILLEDIFPGVPNRTMQFDELRPHLERAAQNMQITLSIVQMHKIFELYEQLRQRVGVIIVGPPGTGKSTLWHLLQGALMNPKSMPRSRLLGNLEPDTREWTDGTLSQASRVATRDPGKPAWIVCDGDVDPEWIEALNSVLDDNRLLTLPSGERIQFGPNVNFIFECVDLSHASPATISRVGMILLSREDLPLKSVIDRFIVQYGHSLPAQLPDWINKHLVPAVEWTFEHLNRDFICSQVGPDGSGKEYLLKSCFEETGILQRTCLLTMHCGAQSNALHIEQLLLEHCVQVSGSGGSSGRVLKPKEHERLLLHLKSPNLSATDIYGTSQLIAFLEQALDYNGFYDKNLEWIGLENVQIILNVSTASGAERFPLPERFASKLRVLILDSPDEKELKSICAANLRPFFDSKISKGGPNNSSSKIEMIVSAMATTFIKLTKIFTPNEHFHYVFTTGDLSCWVCSLQRYDLDEADTDQLYQCLYFEALRIFSDRLISTEHRLQLQTILNEHFPLRERSLIYAPMTGILTKENKKRGGKSMQLITKSDYSSQLQRAINRLKADYDEAISMPINDIFMEMCQALDRLDKYLKR</sequence>
<evidence type="ECO:0000313" key="16">
    <source>
        <dbReference type="WBParaSite" id="scaffold2588_cov146.g5100"/>
    </source>
</evidence>
<dbReference type="Gene3D" id="1.20.140.100">
    <property type="entry name" value="Dynein heavy chain, N-terminal domain 2"/>
    <property type="match status" value="1"/>
</dbReference>
<evidence type="ECO:0000256" key="3">
    <source>
        <dbReference type="ARBA" id="ARBA00022490"/>
    </source>
</evidence>
<evidence type="ECO:0000256" key="6">
    <source>
        <dbReference type="ARBA" id="ARBA00022840"/>
    </source>
</evidence>
<dbReference type="GO" id="GO:0005524">
    <property type="term" value="F:ATP binding"/>
    <property type="evidence" value="ECO:0007669"/>
    <property type="project" value="UniProtKB-KW"/>
</dbReference>
<dbReference type="GO" id="GO:0005874">
    <property type="term" value="C:microtubule"/>
    <property type="evidence" value="ECO:0007669"/>
    <property type="project" value="UniProtKB-KW"/>
</dbReference>
<dbReference type="InterPro" id="IPR013602">
    <property type="entry name" value="Dynein_heavy_linker"/>
</dbReference>
<evidence type="ECO:0000259" key="14">
    <source>
        <dbReference type="Pfam" id="PF22597"/>
    </source>
</evidence>
<dbReference type="GO" id="GO:0051959">
    <property type="term" value="F:dynein light intermediate chain binding"/>
    <property type="evidence" value="ECO:0007669"/>
    <property type="project" value="InterPro"/>
</dbReference>
<keyword evidence="4" id="KW-0493">Microtubule</keyword>